<comment type="catalytic activity">
    <reaction evidence="1">
        <text>ATP + protein L-histidine = ADP + protein N-phospho-L-histidine.</text>
        <dbReference type="EC" id="2.7.13.3"/>
    </reaction>
</comment>
<evidence type="ECO:0000313" key="13">
    <source>
        <dbReference type="EMBL" id="EMR02774.1"/>
    </source>
</evidence>
<dbReference type="InterPro" id="IPR005467">
    <property type="entry name" value="His_kinase_dom"/>
</dbReference>
<dbReference type="RefSeq" id="WP_009195495.1">
    <property type="nucleotide sequence ID" value="NZ_AODQ01000046.1"/>
</dbReference>
<dbReference type="SUPFAM" id="SSF48452">
    <property type="entry name" value="TPR-like"/>
    <property type="match status" value="1"/>
</dbReference>
<feature type="domain" description="Histidine kinase" evidence="12">
    <location>
        <begin position="479"/>
        <end position="666"/>
    </location>
</feature>
<evidence type="ECO:0000259" key="12">
    <source>
        <dbReference type="PROSITE" id="PS50109"/>
    </source>
</evidence>
<keyword evidence="7" id="KW-0067">ATP-binding</keyword>
<evidence type="ECO:0000256" key="11">
    <source>
        <dbReference type="SAM" id="Phobius"/>
    </source>
</evidence>
<sequence>MLLLLVVLPVGGARAQSATADSLRQVVALHPRDTFGIKALVKLAAEVARNDPPRAKAYAIQGLRLAEALQTPVGRSGCYSLLTTHYSNAGMPDSALFYLDHLRLLAESMPTDRDSQINYYFTAGLFYKNRGEYDKALPYMLKALDQLEADKHRLARAGQLLNIGNTYNNLGNMRLAADYHLKALKEFEAQNNTRGQSFCLQSLGSDFLKLQQYKSSLYYFKQSLKLKQALNDERGLITTRIGMGNAYRQLREFEKAQQHLQQALQEARALNQTQDELKALYDLGLLQLDLQQRDKAKAIFLDGLPLARQRGDSLLSNKFSAQLAALQQDSIRELQLEKALTSSVTMARQAGDLESEADAYLKLAEWHAGKNQHEQAFGLLSRHYQLKDSMAGLQVLLQFKQLEEEYAQEKQAKEIMLLKKDQELTQAIIARQAARQKIISLVLAGLILLGFVLFKHYQTLTRTKRAMAIERVRNSIARDLHDDIGSALSSIHINSRLALQDPSRTQAHLQRIGESAAGMLESMSDIVWSINPENDTLEKMLVRMKEFAADILEPKNISYSFQLCEELGRIKLAVETRKNLYLIFKESINNAAKYSEGSSVVITIKLLNNCLHLCVRDNGKGFDFAAVRPGNGLLNMAERAHALRGQFQRQSAPGQGTEIVAALPLT</sequence>
<dbReference type="PROSITE" id="PS50005">
    <property type="entry name" value="TPR"/>
    <property type="match status" value="1"/>
</dbReference>
<evidence type="ECO:0000256" key="7">
    <source>
        <dbReference type="ARBA" id="ARBA00022840"/>
    </source>
</evidence>
<feature type="coiled-coil region" evidence="10">
    <location>
        <begin position="250"/>
        <end position="280"/>
    </location>
</feature>
<dbReference type="InterPro" id="IPR011990">
    <property type="entry name" value="TPR-like_helical_dom_sf"/>
</dbReference>
<dbReference type="InterPro" id="IPR003594">
    <property type="entry name" value="HATPase_dom"/>
</dbReference>
<keyword evidence="4 13" id="KW-0808">Transferase</keyword>
<comment type="caution">
    <text evidence="13">The sequence shown here is derived from an EMBL/GenBank/DDBJ whole genome shotgun (WGS) entry which is preliminary data.</text>
</comment>
<evidence type="ECO:0000256" key="6">
    <source>
        <dbReference type="ARBA" id="ARBA00022777"/>
    </source>
</evidence>
<dbReference type="AlphaFoldDB" id="M7NWH2"/>
<dbReference type="PROSITE" id="PS50109">
    <property type="entry name" value="HIS_KIN"/>
    <property type="match status" value="1"/>
</dbReference>
<dbReference type="Proteomes" id="UP000011910">
    <property type="component" value="Unassembled WGS sequence"/>
</dbReference>
<dbReference type="GO" id="GO:0046983">
    <property type="term" value="F:protein dimerization activity"/>
    <property type="evidence" value="ECO:0007669"/>
    <property type="project" value="InterPro"/>
</dbReference>
<name>M7NWH2_9BACT</name>
<organism evidence="13 14">
    <name type="scientific">Cesiribacter andamanensis AMV16</name>
    <dbReference type="NCBI Taxonomy" id="1279009"/>
    <lineage>
        <taxon>Bacteria</taxon>
        <taxon>Pseudomonadati</taxon>
        <taxon>Bacteroidota</taxon>
        <taxon>Cytophagia</taxon>
        <taxon>Cytophagales</taxon>
        <taxon>Cesiribacteraceae</taxon>
        <taxon>Cesiribacter</taxon>
    </lineage>
</organism>
<dbReference type="PANTHER" id="PTHR24421">
    <property type="entry name" value="NITRATE/NITRITE SENSOR PROTEIN NARX-RELATED"/>
    <property type="match status" value="1"/>
</dbReference>
<dbReference type="OrthoDB" id="1523646at2"/>
<dbReference type="Pfam" id="PF13181">
    <property type="entry name" value="TPR_8"/>
    <property type="match status" value="2"/>
</dbReference>
<dbReference type="Pfam" id="PF07730">
    <property type="entry name" value="HisKA_3"/>
    <property type="match status" value="1"/>
</dbReference>
<dbReference type="InterPro" id="IPR050482">
    <property type="entry name" value="Sensor_HK_TwoCompSys"/>
</dbReference>
<dbReference type="SUPFAM" id="SSF55874">
    <property type="entry name" value="ATPase domain of HSP90 chaperone/DNA topoisomerase II/histidine kinase"/>
    <property type="match status" value="1"/>
</dbReference>
<keyword evidence="11" id="KW-0472">Membrane</keyword>
<keyword evidence="10" id="KW-0175">Coiled coil</keyword>
<dbReference type="GO" id="GO:0005524">
    <property type="term" value="F:ATP binding"/>
    <property type="evidence" value="ECO:0007669"/>
    <property type="project" value="UniProtKB-KW"/>
</dbReference>
<evidence type="ECO:0000256" key="10">
    <source>
        <dbReference type="SAM" id="Coils"/>
    </source>
</evidence>
<dbReference type="GO" id="GO:0016020">
    <property type="term" value="C:membrane"/>
    <property type="evidence" value="ECO:0007669"/>
    <property type="project" value="InterPro"/>
</dbReference>
<keyword evidence="11" id="KW-0812">Transmembrane</keyword>
<dbReference type="EMBL" id="AODQ01000046">
    <property type="protein sequence ID" value="EMR02774.1"/>
    <property type="molecule type" value="Genomic_DNA"/>
</dbReference>
<keyword evidence="14" id="KW-1185">Reference proteome</keyword>
<protein>
    <recommendedName>
        <fullName evidence="2">histidine kinase</fullName>
        <ecNumber evidence="2">2.7.13.3</ecNumber>
    </recommendedName>
</protein>
<dbReference type="eggNOG" id="COG4585">
    <property type="taxonomic scope" value="Bacteria"/>
</dbReference>
<keyword evidence="5" id="KW-0547">Nucleotide-binding</keyword>
<evidence type="ECO:0000256" key="9">
    <source>
        <dbReference type="PROSITE-ProRule" id="PRU00339"/>
    </source>
</evidence>
<dbReference type="InterPro" id="IPR019734">
    <property type="entry name" value="TPR_rpt"/>
</dbReference>
<dbReference type="CDD" id="cd16917">
    <property type="entry name" value="HATPase_UhpB-NarQ-NarX-like"/>
    <property type="match status" value="1"/>
</dbReference>
<dbReference type="PANTHER" id="PTHR24421:SF10">
    <property type="entry name" value="NITRATE_NITRITE SENSOR PROTEIN NARQ"/>
    <property type="match status" value="1"/>
</dbReference>
<dbReference type="STRING" id="1279009.ADICEAN_02102"/>
<feature type="repeat" description="TPR" evidence="9">
    <location>
        <begin position="117"/>
        <end position="150"/>
    </location>
</feature>
<gene>
    <name evidence="13" type="primary">degS</name>
    <name evidence="13" type="ORF">ADICEAN_02102</name>
</gene>
<keyword evidence="11" id="KW-1133">Transmembrane helix</keyword>
<dbReference type="InterPro" id="IPR011712">
    <property type="entry name" value="Sig_transdc_His_kin_sub3_dim/P"/>
</dbReference>
<evidence type="ECO:0000256" key="2">
    <source>
        <dbReference type="ARBA" id="ARBA00012438"/>
    </source>
</evidence>
<keyword evidence="9" id="KW-0802">TPR repeat</keyword>
<proteinExistence type="predicted"/>
<dbReference type="GO" id="GO:0000155">
    <property type="term" value="F:phosphorelay sensor kinase activity"/>
    <property type="evidence" value="ECO:0007669"/>
    <property type="project" value="InterPro"/>
</dbReference>
<evidence type="ECO:0000256" key="8">
    <source>
        <dbReference type="ARBA" id="ARBA00023012"/>
    </source>
</evidence>
<dbReference type="Pfam" id="PF02518">
    <property type="entry name" value="HATPase_c"/>
    <property type="match status" value="1"/>
</dbReference>
<feature type="transmembrane region" description="Helical" evidence="11">
    <location>
        <begin position="438"/>
        <end position="457"/>
    </location>
</feature>
<dbReference type="Gene3D" id="1.25.40.10">
    <property type="entry name" value="Tetratricopeptide repeat domain"/>
    <property type="match status" value="2"/>
</dbReference>
<dbReference type="Gene3D" id="3.30.565.10">
    <property type="entry name" value="Histidine kinase-like ATPase, C-terminal domain"/>
    <property type="match status" value="1"/>
</dbReference>
<evidence type="ECO:0000313" key="14">
    <source>
        <dbReference type="Proteomes" id="UP000011910"/>
    </source>
</evidence>
<dbReference type="Gene3D" id="1.20.5.1930">
    <property type="match status" value="1"/>
</dbReference>
<dbReference type="eggNOG" id="COG0457">
    <property type="taxonomic scope" value="Bacteria"/>
</dbReference>
<evidence type="ECO:0000256" key="3">
    <source>
        <dbReference type="ARBA" id="ARBA00022553"/>
    </source>
</evidence>
<evidence type="ECO:0000256" key="1">
    <source>
        <dbReference type="ARBA" id="ARBA00000085"/>
    </source>
</evidence>
<dbReference type="InterPro" id="IPR036890">
    <property type="entry name" value="HATPase_C_sf"/>
</dbReference>
<evidence type="ECO:0000256" key="5">
    <source>
        <dbReference type="ARBA" id="ARBA00022741"/>
    </source>
</evidence>
<keyword evidence="6" id="KW-0418">Kinase</keyword>
<dbReference type="SMART" id="SM00028">
    <property type="entry name" value="TPR"/>
    <property type="match status" value="6"/>
</dbReference>
<dbReference type="EC" id="2.7.13.3" evidence="2"/>
<evidence type="ECO:0000256" key="4">
    <source>
        <dbReference type="ARBA" id="ARBA00022679"/>
    </source>
</evidence>
<reference evidence="13 14" key="1">
    <citation type="journal article" date="2013" name="Genome Announc.">
        <title>Draft Genome Sequence of Cesiribacter andamanensis Strain AMV16T, Isolated from a Soil Sample from a Mud Volcano in the Andaman Islands, India.</title>
        <authorList>
            <person name="Shivaji S."/>
            <person name="Ara S."/>
            <person name="Begum Z."/>
            <person name="Srinivas T.N."/>
            <person name="Singh A."/>
            <person name="Kumar Pinnaka A."/>
        </authorList>
    </citation>
    <scope>NUCLEOTIDE SEQUENCE [LARGE SCALE GENOMIC DNA]</scope>
    <source>
        <strain evidence="13 14">AMV16</strain>
    </source>
</reference>
<keyword evidence="3" id="KW-0597">Phosphoprotein</keyword>
<keyword evidence="8" id="KW-0902">Two-component regulatory system</keyword>
<accession>M7NWH2</accession>